<comment type="caution">
    <text evidence="1">The sequence shown here is derived from an EMBL/GenBank/DDBJ whole genome shotgun (WGS) entry which is preliminary data.</text>
</comment>
<dbReference type="InterPro" id="IPR051489">
    <property type="entry name" value="ADAM_Metalloproteinase"/>
</dbReference>
<dbReference type="PANTHER" id="PTHR45702:SF2">
    <property type="entry name" value="KUZBANIAN, ISOFORM A"/>
    <property type="match status" value="1"/>
</dbReference>
<dbReference type="GO" id="GO:0004222">
    <property type="term" value="F:metalloendopeptidase activity"/>
    <property type="evidence" value="ECO:0007669"/>
    <property type="project" value="TreeGrafter"/>
</dbReference>
<organism evidence="1 2">
    <name type="scientific">Plutella xylostella</name>
    <name type="common">Diamondback moth</name>
    <name type="synonym">Plutella maculipennis</name>
    <dbReference type="NCBI Taxonomy" id="51655"/>
    <lineage>
        <taxon>Eukaryota</taxon>
        <taxon>Metazoa</taxon>
        <taxon>Ecdysozoa</taxon>
        <taxon>Arthropoda</taxon>
        <taxon>Hexapoda</taxon>
        <taxon>Insecta</taxon>
        <taxon>Pterygota</taxon>
        <taxon>Neoptera</taxon>
        <taxon>Endopterygota</taxon>
        <taxon>Lepidoptera</taxon>
        <taxon>Glossata</taxon>
        <taxon>Ditrysia</taxon>
        <taxon>Yponomeutoidea</taxon>
        <taxon>Plutellidae</taxon>
        <taxon>Plutella</taxon>
    </lineage>
</organism>
<dbReference type="GO" id="GO:0007219">
    <property type="term" value="P:Notch signaling pathway"/>
    <property type="evidence" value="ECO:0007669"/>
    <property type="project" value="TreeGrafter"/>
</dbReference>
<evidence type="ECO:0000313" key="1">
    <source>
        <dbReference type="EMBL" id="CAG9135811.1"/>
    </source>
</evidence>
<proteinExistence type="predicted"/>
<dbReference type="GO" id="GO:0005886">
    <property type="term" value="C:plasma membrane"/>
    <property type="evidence" value="ECO:0007669"/>
    <property type="project" value="TreeGrafter"/>
</dbReference>
<gene>
    <name evidence="1" type="ORF">PLXY2_LOCUS14078</name>
</gene>
<accession>A0A8S4G814</accession>
<evidence type="ECO:0000313" key="2">
    <source>
        <dbReference type="Proteomes" id="UP000653454"/>
    </source>
</evidence>
<keyword evidence="2" id="KW-1185">Reference proteome</keyword>
<name>A0A8S4G814_PLUXY</name>
<dbReference type="AlphaFoldDB" id="A0A8S4G814"/>
<dbReference type="GO" id="GO:0006509">
    <property type="term" value="P:membrane protein ectodomain proteolysis"/>
    <property type="evidence" value="ECO:0007669"/>
    <property type="project" value="TreeGrafter"/>
</dbReference>
<dbReference type="PANTHER" id="PTHR45702">
    <property type="entry name" value="ADAM10/ADAM17 METALLOPEPTIDASE FAMILY MEMBER"/>
    <property type="match status" value="1"/>
</dbReference>
<protein>
    <submittedName>
        <fullName evidence="1">(diamondback moth) hypothetical protein</fullName>
    </submittedName>
</protein>
<dbReference type="EMBL" id="CAJHNJ030000115">
    <property type="protein sequence ID" value="CAG9135811.1"/>
    <property type="molecule type" value="Genomic_DNA"/>
</dbReference>
<dbReference type="Proteomes" id="UP000653454">
    <property type="component" value="Unassembled WGS sequence"/>
</dbReference>
<reference evidence="1" key="1">
    <citation type="submission" date="2020-11" db="EMBL/GenBank/DDBJ databases">
        <authorList>
            <person name="Whiteford S."/>
        </authorList>
    </citation>
    <scope>NUCLEOTIDE SEQUENCE</scope>
</reference>
<sequence length="87" mass="10425">MCIVSEEAYFEASRRRLSEYIEHYEELDYDAGGVHAQHVRHRRSTGSELRVNFKAHGRRFALRLRRDLSAFSEEFKVKVLWGWSKYC</sequence>